<dbReference type="FunFam" id="3.40.50.720:FF:000277">
    <property type="entry name" value="Succinate--CoA ligase [ADP-forming] subunit alpha"/>
    <property type="match status" value="1"/>
</dbReference>
<dbReference type="UniPathway" id="UPA00223">
    <property type="reaction ID" value="UER00999"/>
</dbReference>
<keyword evidence="11" id="KW-1185">Reference proteome</keyword>
<evidence type="ECO:0000256" key="6">
    <source>
        <dbReference type="PIRSR" id="PIRSR001553-1"/>
    </source>
</evidence>
<dbReference type="GO" id="GO:0004776">
    <property type="term" value="F:succinate-CoA ligase (GDP-forming) activity"/>
    <property type="evidence" value="ECO:0007669"/>
    <property type="project" value="TreeGrafter"/>
</dbReference>
<proteinExistence type="inferred from homology"/>
<evidence type="ECO:0000256" key="7">
    <source>
        <dbReference type="RuleBase" id="RU000677"/>
    </source>
</evidence>
<dbReference type="PANTHER" id="PTHR11117">
    <property type="entry name" value="SUCCINYL-COA LIGASE SUBUNIT ALPHA"/>
    <property type="match status" value="1"/>
</dbReference>
<comment type="pathway">
    <text evidence="5 8">Carbohydrate metabolism; tricarboxylic acid cycle; succinate from succinyl-CoA (ligase route): step 1/1.</text>
</comment>
<dbReference type="SMART" id="SM00881">
    <property type="entry name" value="CoA_binding"/>
    <property type="match status" value="1"/>
</dbReference>
<evidence type="ECO:0000256" key="8">
    <source>
        <dbReference type="RuleBase" id="RU000699"/>
    </source>
</evidence>
<dbReference type="InterPro" id="IPR036291">
    <property type="entry name" value="NAD(P)-bd_dom_sf"/>
</dbReference>
<evidence type="ECO:0000256" key="2">
    <source>
        <dbReference type="ARBA" id="ARBA00022598"/>
    </source>
</evidence>
<feature type="active site" description="Tele-phosphohistidine intermediate" evidence="5 6">
    <location>
        <position position="247"/>
    </location>
</feature>
<comment type="catalytic activity">
    <reaction evidence="5 8">
        <text>succinate + ATP + CoA = succinyl-CoA + ADP + phosphate</text>
        <dbReference type="Rhea" id="RHEA:17661"/>
        <dbReference type="ChEBI" id="CHEBI:30031"/>
        <dbReference type="ChEBI" id="CHEBI:30616"/>
        <dbReference type="ChEBI" id="CHEBI:43474"/>
        <dbReference type="ChEBI" id="CHEBI:57287"/>
        <dbReference type="ChEBI" id="CHEBI:57292"/>
        <dbReference type="ChEBI" id="CHEBI:456216"/>
        <dbReference type="EC" id="6.2.1.5"/>
    </reaction>
</comment>
<dbReference type="Pfam" id="PF02629">
    <property type="entry name" value="CoA_binding"/>
    <property type="match status" value="1"/>
</dbReference>
<dbReference type="Gene3D" id="3.40.50.720">
    <property type="entry name" value="NAD(P)-binding Rossmann-like Domain"/>
    <property type="match status" value="1"/>
</dbReference>
<evidence type="ECO:0000256" key="5">
    <source>
        <dbReference type="HAMAP-Rule" id="MF_01988"/>
    </source>
</evidence>
<dbReference type="GO" id="GO:0004775">
    <property type="term" value="F:succinate-CoA ligase (ADP-forming) activity"/>
    <property type="evidence" value="ECO:0007669"/>
    <property type="project" value="UniProtKB-UniRule"/>
</dbReference>
<dbReference type="RefSeq" id="WP_183353335.1">
    <property type="nucleotide sequence ID" value="NZ_BLXX01000002.1"/>
</dbReference>
<dbReference type="InterPro" id="IPR017440">
    <property type="entry name" value="Cit_synth/succinyl-CoA_lig_AS"/>
</dbReference>
<dbReference type="FunFam" id="3.40.50.261:FF:000002">
    <property type="entry name" value="Succinate--CoA ligase [ADP-forming] subunit alpha"/>
    <property type="match status" value="1"/>
</dbReference>
<organism evidence="10 11">
    <name type="scientific">Geomonas silvestris</name>
    <dbReference type="NCBI Taxonomy" id="2740184"/>
    <lineage>
        <taxon>Bacteria</taxon>
        <taxon>Pseudomonadati</taxon>
        <taxon>Thermodesulfobacteriota</taxon>
        <taxon>Desulfuromonadia</taxon>
        <taxon>Geobacterales</taxon>
        <taxon>Geobacteraceae</taxon>
        <taxon>Geomonas</taxon>
    </lineage>
</organism>
<feature type="binding site" evidence="5">
    <location>
        <begin position="96"/>
        <end position="98"/>
    </location>
    <ligand>
        <name>CoA</name>
        <dbReference type="ChEBI" id="CHEBI:57287"/>
    </ligand>
</feature>
<dbReference type="InterPro" id="IPR005810">
    <property type="entry name" value="CoA_lig_alpha"/>
</dbReference>
<evidence type="ECO:0000256" key="3">
    <source>
        <dbReference type="ARBA" id="ARBA00022741"/>
    </source>
</evidence>
<feature type="binding site" evidence="5">
    <location>
        <position position="43"/>
    </location>
    <ligand>
        <name>CoA</name>
        <dbReference type="ChEBI" id="CHEBI:57287"/>
    </ligand>
</feature>
<dbReference type="NCBIfam" id="NF004230">
    <property type="entry name" value="PRK05678.1"/>
    <property type="match status" value="1"/>
</dbReference>
<comment type="similarity">
    <text evidence="4 5 7">Belongs to the succinate/malate CoA ligase alpha subunit family.</text>
</comment>
<dbReference type="NCBIfam" id="TIGR01019">
    <property type="entry name" value="sucCoAalpha"/>
    <property type="match status" value="1"/>
</dbReference>
<keyword evidence="3 5" id="KW-0547">Nucleotide-binding</keyword>
<evidence type="ECO:0000256" key="1">
    <source>
        <dbReference type="ARBA" id="ARBA00022532"/>
    </source>
</evidence>
<keyword evidence="2 5" id="KW-0436">Ligase</keyword>
<dbReference type="PIRSF" id="PIRSF001553">
    <property type="entry name" value="SucCS_alpha"/>
    <property type="match status" value="1"/>
</dbReference>
<dbReference type="GO" id="GO:0006099">
    <property type="term" value="P:tricarboxylic acid cycle"/>
    <property type="evidence" value="ECO:0007669"/>
    <property type="project" value="UniProtKB-UniRule"/>
</dbReference>
<dbReference type="PRINTS" id="PR01798">
    <property type="entry name" value="SCOASYNTHASE"/>
</dbReference>
<feature type="binding site" evidence="5">
    <location>
        <begin position="17"/>
        <end position="20"/>
    </location>
    <ligand>
        <name>CoA</name>
        <dbReference type="ChEBI" id="CHEBI:57287"/>
    </ligand>
</feature>
<dbReference type="SUPFAM" id="SSF51735">
    <property type="entry name" value="NAD(P)-binding Rossmann-fold domains"/>
    <property type="match status" value="1"/>
</dbReference>
<dbReference type="InterPro" id="IPR033847">
    <property type="entry name" value="Citrt_syn/SCS-alpha_CS"/>
</dbReference>
<name>A0A6V8MEQ7_9BACT</name>
<sequence length="298" mass="30918">MSILINKSSKIVVQGITGRSGLFHTQQCREYGSQIVAGVTPGKGGIHIEGIPVFNTVAEAVKYTEANVSMIFVPPPGAADAILEAADAGLELAVCITEGIPVRDMVPVKAMINQSKMRLVGPNCPGVITPGECKIGIMPGHIHKPGKIGVVSRSGTLTYEAVKQLTDNGLGQSTCVGIGGDPIIGMNFIDVLRLFNEDPQTEGVFMIGEIGGAAEEEAARWIKENMKKPVGAFIAGVTAPPGKRMGHAGAIITGGKGKAEDKIRTLSECGVVVAASPTKMGDAMQEAMASGGTKKKSK</sequence>
<comment type="subunit">
    <text evidence="5 8">Heterotetramer of two alpha and two beta subunits.</text>
</comment>
<accession>A0A6V8MEQ7</accession>
<dbReference type="AlphaFoldDB" id="A0A6V8MEQ7"/>
<reference evidence="11" key="1">
    <citation type="submission" date="2020-06" db="EMBL/GenBank/DDBJ databases">
        <title>Draft genomic sequence of Geomonas sp. Red330.</title>
        <authorList>
            <person name="Itoh H."/>
            <person name="Zhenxing X."/>
            <person name="Ushijima N."/>
            <person name="Masuda Y."/>
            <person name="Shiratori Y."/>
            <person name="Senoo K."/>
        </authorList>
    </citation>
    <scope>NUCLEOTIDE SEQUENCE [LARGE SCALE GENOMIC DNA]</scope>
    <source>
        <strain evidence="11">Red330</strain>
    </source>
</reference>
<feature type="domain" description="CoA-binding" evidence="9">
    <location>
        <begin position="4"/>
        <end position="100"/>
    </location>
</feature>
<gene>
    <name evidence="10" type="primary">sucD_1</name>
    <name evidence="5" type="synonym">sucD</name>
    <name evidence="10" type="ORF">GMST_07950</name>
</gene>
<evidence type="ECO:0000313" key="10">
    <source>
        <dbReference type="EMBL" id="GFO58470.1"/>
    </source>
</evidence>
<dbReference type="GO" id="GO:0000166">
    <property type="term" value="F:nucleotide binding"/>
    <property type="evidence" value="ECO:0007669"/>
    <property type="project" value="UniProtKB-KW"/>
</dbReference>
<dbReference type="InterPro" id="IPR016102">
    <property type="entry name" value="Succinyl-CoA_synth-like"/>
</dbReference>
<dbReference type="PANTHER" id="PTHR11117:SF2">
    <property type="entry name" value="SUCCINATE--COA LIGASE [ADP_GDP-FORMING] SUBUNIT ALPHA, MITOCHONDRIAL"/>
    <property type="match status" value="1"/>
</dbReference>
<comment type="function">
    <text evidence="5 8">Succinyl-CoA synthetase functions in the citric acid cycle (TCA), coupling the hydrolysis of succinyl-CoA to the synthesis of either ATP or GTP and thus represents the only step of substrate-level phosphorylation in the TCA. The alpha subunit of the enzyme binds the substrates coenzyme A and phosphate, while succinate binding and nucleotide specificity is provided by the beta subunit.</text>
</comment>
<dbReference type="InterPro" id="IPR003781">
    <property type="entry name" value="CoA-bd"/>
</dbReference>
<dbReference type="Gene3D" id="3.40.50.261">
    <property type="entry name" value="Succinyl-CoA synthetase domains"/>
    <property type="match status" value="1"/>
</dbReference>
<protein>
    <recommendedName>
        <fullName evidence="5">Succinate--CoA ligase [ADP-forming] subunit alpha</fullName>
        <ecNumber evidence="5">6.2.1.5</ecNumber>
    </recommendedName>
    <alternativeName>
        <fullName evidence="5">Succinyl-CoA synthetase subunit alpha</fullName>
        <shortName evidence="5">SCS-alpha</shortName>
    </alternativeName>
</protein>
<dbReference type="GO" id="GO:0009361">
    <property type="term" value="C:succinate-CoA ligase complex (ADP-forming)"/>
    <property type="evidence" value="ECO:0007669"/>
    <property type="project" value="TreeGrafter"/>
</dbReference>
<comment type="caution">
    <text evidence="10">The sequence shown here is derived from an EMBL/GenBank/DDBJ whole genome shotgun (WGS) entry which is preliminary data.</text>
</comment>
<dbReference type="HAMAP" id="MF_01988">
    <property type="entry name" value="Succ_CoA_alpha"/>
    <property type="match status" value="1"/>
</dbReference>
<dbReference type="PROSITE" id="PS01216">
    <property type="entry name" value="SUCCINYL_COA_LIG_1"/>
    <property type="match status" value="1"/>
</dbReference>
<evidence type="ECO:0000313" key="11">
    <source>
        <dbReference type="Proteomes" id="UP000556026"/>
    </source>
</evidence>
<dbReference type="PROSITE" id="PS00399">
    <property type="entry name" value="SUCCINYL_COA_LIG_2"/>
    <property type="match status" value="1"/>
</dbReference>
<dbReference type="InterPro" id="IPR005811">
    <property type="entry name" value="SUCC_ACL_C"/>
</dbReference>
<dbReference type="EC" id="6.2.1.5" evidence="5"/>
<evidence type="ECO:0000256" key="4">
    <source>
        <dbReference type="ARBA" id="ARBA00060724"/>
    </source>
</evidence>
<dbReference type="SUPFAM" id="SSF52210">
    <property type="entry name" value="Succinyl-CoA synthetase domains"/>
    <property type="match status" value="1"/>
</dbReference>
<dbReference type="Proteomes" id="UP000556026">
    <property type="component" value="Unassembled WGS sequence"/>
</dbReference>
<evidence type="ECO:0000259" key="9">
    <source>
        <dbReference type="SMART" id="SM00881"/>
    </source>
</evidence>
<keyword evidence="1 5" id="KW-0816">Tricarboxylic acid cycle</keyword>
<dbReference type="Pfam" id="PF00549">
    <property type="entry name" value="Ligase_CoA"/>
    <property type="match status" value="1"/>
</dbReference>
<comment type="catalytic activity">
    <reaction evidence="5">
        <text>GTP + succinate + CoA = succinyl-CoA + GDP + phosphate</text>
        <dbReference type="Rhea" id="RHEA:22120"/>
        <dbReference type="ChEBI" id="CHEBI:30031"/>
        <dbReference type="ChEBI" id="CHEBI:37565"/>
        <dbReference type="ChEBI" id="CHEBI:43474"/>
        <dbReference type="ChEBI" id="CHEBI:57287"/>
        <dbReference type="ChEBI" id="CHEBI:57292"/>
        <dbReference type="ChEBI" id="CHEBI:58189"/>
    </reaction>
</comment>
<dbReference type="EMBL" id="BLXX01000002">
    <property type="protein sequence ID" value="GFO58470.1"/>
    <property type="molecule type" value="Genomic_DNA"/>
</dbReference>
<feature type="binding site" evidence="5">
    <location>
        <position position="159"/>
    </location>
    <ligand>
        <name>substrate</name>
        <note>ligand shared with subunit beta</note>
    </ligand>
</feature>